<keyword evidence="8 14" id="KW-0256">Endoplasmic reticulum</keyword>
<evidence type="ECO:0000256" key="10">
    <source>
        <dbReference type="ARBA" id="ARBA00023136"/>
    </source>
</evidence>
<dbReference type="Pfam" id="PF05208">
    <property type="entry name" value="ALG3"/>
    <property type="match status" value="1"/>
</dbReference>
<sequence length="433" mass="49845">MSTSNPKKFYAFSDSNNTINTISVNKIVRSLLIDKKYFWYTAGLLLAGEAILNLLIIKYVAYTEIDWVAYMQEVSGFLDGEIDYLNLKGDTGPLVYPAGFLYFYSALYYITSEGADIKLAQYIFAGIYIITLAIVFAIYSRSEKISPYVLTILCLSKRIHSIFVLRLFNDAITMAFLYANNNCASNSLALSIKMNVLLFFPAFGLVLYKSLGAWKTLNHLLLVIIIQIIIAFPFLSTFPSSYINRAFEFSRVFNYKWTVNWKFLDPSTFVNPEFAKLLLLGHFWVLAAFLFGIWCRTENGVLAVLKRGFIRKSKEVIWDDTVTADHITTLMFTSNFIGIIFSRTLHYQFYSWYFHSLPFLLWHSVKIPIVFRFALIGSIEYCWNVYPATSESSLLLLFCHMLVLAGLWSGEAEGIRYRHSYNNPSRQEVKKID</sequence>
<evidence type="ECO:0000256" key="14">
    <source>
        <dbReference type="RuleBase" id="RU364047"/>
    </source>
</evidence>
<dbReference type="InterPro" id="IPR007873">
    <property type="entry name" value="Glycosyltransferase_ALG3"/>
</dbReference>
<keyword evidence="7 14" id="KW-0812">Transmembrane</keyword>
<evidence type="ECO:0000256" key="2">
    <source>
        <dbReference type="ARBA" id="ARBA00004922"/>
    </source>
</evidence>
<dbReference type="PANTHER" id="PTHR12646">
    <property type="entry name" value="NOT56 - RELATED"/>
    <property type="match status" value="1"/>
</dbReference>
<feature type="transmembrane region" description="Helical" evidence="14">
    <location>
        <begin position="274"/>
        <end position="295"/>
    </location>
</feature>
<comment type="similarity">
    <text evidence="13">Belongs to the glycosyltransferase ALG3 family.</text>
</comment>
<name>A0A9N8ZNG1_9GLOM</name>
<dbReference type="EC" id="2.4.1.258" evidence="3 14"/>
<gene>
    <name evidence="15" type="ORF">AGERDE_LOCUS4283</name>
</gene>
<feature type="transmembrane region" description="Helical" evidence="14">
    <location>
        <begin position="122"/>
        <end position="140"/>
    </location>
</feature>
<evidence type="ECO:0000256" key="12">
    <source>
        <dbReference type="ARBA" id="ARBA00049506"/>
    </source>
</evidence>
<comment type="catalytic activity">
    <reaction evidence="12 14">
        <text>an alpha-D-Man-(1-&gt;2)-alpha-D-Man-(1-&gt;2)-alpha-D-Man-(1-&gt;3)-[alpha-D-Man-(1-&gt;6)]-beta-D-Man-(1-&gt;4)-beta-D-GlcNAc-(1-&gt;4)-alpha-D-GlcNAc-diphospho-di-trans,poly-cis-dolichol + a di-trans,poly-cis-dolichyl beta-D-mannosyl phosphate = an alpha-D-Man-(1-&gt;2)-alpha-D-Man-(1-&gt;2)-alpha-D-Man-(1-&gt;3)-[alpha-D-Man-(1-&gt;3)-alpha-D-Man-(1-&gt;6)]-beta-D-Man-(1-&gt;4)-beta-D-GlcNAc-(1-&gt;4)-alpha-D-GlcNAc-diphospho-di-trans,poly-cis-dolichol + a di-trans,poly-cis-dolichyl phosphate + H(+)</text>
        <dbReference type="Rhea" id="RHEA:29527"/>
        <dbReference type="Rhea" id="RHEA-COMP:19498"/>
        <dbReference type="Rhea" id="RHEA-COMP:19501"/>
        <dbReference type="Rhea" id="RHEA-COMP:19516"/>
        <dbReference type="Rhea" id="RHEA-COMP:19517"/>
        <dbReference type="ChEBI" id="CHEBI:15378"/>
        <dbReference type="ChEBI" id="CHEBI:57683"/>
        <dbReference type="ChEBI" id="CHEBI:58211"/>
        <dbReference type="ChEBI" id="CHEBI:132515"/>
        <dbReference type="ChEBI" id="CHEBI:132516"/>
        <dbReference type="EC" id="2.4.1.258"/>
    </reaction>
    <physiologicalReaction direction="left-to-right" evidence="12 14">
        <dbReference type="Rhea" id="RHEA:29528"/>
    </physiologicalReaction>
</comment>
<keyword evidence="16" id="KW-1185">Reference proteome</keyword>
<evidence type="ECO:0000256" key="1">
    <source>
        <dbReference type="ARBA" id="ARBA00004477"/>
    </source>
</evidence>
<evidence type="ECO:0000256" key="8">
    <source>
        <dbReference type="ARBA" id="ARBA00022824"/>
    </source>
</evidence>
<feature type="transmembrane region" description="Helical" evidence="14">
    <location>
        <begin position="347"/>
        <end position="362"/>
    </location>
</feature>
<feature type="transmembrane region" description="Helical" evidence="14">
    <location>
        <begin position="220"/>
        <end position="243"/>
    </location>
</feature>
<feature type="transmembrane region" description="Helical" evidence="14">
    <location>
        <begin position="94"/>
        <end position="110"/>
    </location>
</feature>
<evidence type="ECO:0000313" key="15">
    <source>
        <dbReference type="EMBL" id="CAG8501751.1"/>
    </source>
</evidence>
<protein>
    <recommendedName>
        <fullName evidence="4 14">Dol-P-Man:Man(5)GlcNAc(2)-PP-Dol alpha-1,3-mannosyltransferase</fullName>
        <ecNumber evidence="3 14">2.4.1.258</ecNumber>
    </recommendedName>
    <alternativeName>
        <fullName evidence="14">Dol-P-Man-dependent alpha(1-3)-mannosyltransferase</fullName>
    </alternativeName>
</protein>
<evidence type="ECO:0000256" key="13">
    <source>
        <dbReference type="ARBA" id="ARBA00093457"/>
    </source>
</evidence>
<dbReference type="AlphaFoldDB" id="A0A9N8ZNG1"/>
<evidence type="ECO:0000256" key="6">
    <source>
        <dbReference type="ARBA" id="ARBA00022679"/>
    </source>
</evidence>
<evidence type="ECO:0000256" key="9">
    <source>
        <dbReference type="ARBA" id="ARBA00022989"/>
    </source>
</evidence>
<evidence type="ECO:0000313" key="16">
    <source>
        <dbReference type="Proteomes" id="UP000789831"/>
    </source>
</evidence>
<feature type="transmembrane region" description="Helical" evidence="14">
    <location>
        <begin position="37"/>
        <end position="61"/>
    </location>
</feature>
<proteinExistence type="inferred from homology"/>
<dbReference type="GO" id="GO:0052925">
    <property type="term" value="F:dol-P-Man:Man(5)GlcNAc(2)-PP-Dol alpha-1,3-mannosyltransferase activity"/>
    <property type="evidence" value="ECO:0007669"/>
    <property type="project" value="UniProtKB-EC"/>
</dbReference>
<comment type="function">
    <text evidence="11 14">Dol-P-Man:Man(5)GlcNAc(2)-PP-Dol alpha-1,3-mannosyltransferase that operates in the biosynthetic pathway of dolichol-linked oligosaccharides, the glycan precursors employed in protein asparagine (N)-glycosylation. The assembly of dolichol-linked oligosaccharides begins on the cytosolic side of the endoplasmic reticulum membrane and finishes in its lumen. The sequential addition of sugars to dolichol pyrophosphate produces dolichol-linked oligosaccharides containing fourteen sugars, including two GlcNAcs, nine mannoses and three glucoses. Once assembled, the oligosaccharide is transferred from the lipid to nascent proteins by oligosaccharyltransferases. In the lumen of the endoplasmic reticulum, adds the first dolichyl beta-D-mannosyl phosphate derived mannose in an alpha-1,3 linkage to Man(5)GlcNAc(2)-PP-dolichol to produce Man(6)GlcNAc(2)-PP-dolichol.</text>
</comment>
<dbReference type="GO" id="GO:0005789">
    <property type="term" value="C:endoplasmic reticulum membrane"/>
    <property type="evidence" value="ECO:0007669"/>
    <property type="project" value="UniProtKB-SubCell"/>
</dbReference>
<evidence type="ECO:0000256" key="3">
    <source>
        <dbReference type="ARBA" id="ARBA00011964"/>
    </source>
</evidence>
<evidence type="ECO:0000256" key="4">
    <source>
        <dbReference type="ARBA" id="ARBA00015561"/>
    </source>
</evidence>
<dbReference type="Proteomes" id="UP000789831">
    <property type="component" value="Unassembled WGS sequence"/>
</dbReference>
<keyword evidence="10 14" id="KW-0472">Membrane</keyword>
<dbReference type="EMBL" id="CAJVPL010000478">
    <property type="protein sequence ID" value="CAG8501751.1"/>
    <property type="molecule type" value="Genomic_DNA"/>
</dbReference>
<feature type="transmembrane region" description="Helical" evidence="14">
    <location>
        <begin position="188"/>
        <end position="208"/>
    </location>
</feature>
<keyword evidence="6 14" id="KW-0808">Transferase</keyword>
<keyword evidence="5 14" id="KW-0328">Glycosyltransferase</keyword>
<comment type="pathway">
    <text evidence="2 14">Protein modification; protein glycosylation.</text>
</comment>
<evidence type="ECO:0000256" key="7">
    <source>
        <dbReference type="ARBA" id="ARBA00022692"/>
    </source>
</evidence>
<keyword evidence="9 14" id="KW-1133">Transmembrane helix</keyword>
<reference evidence="15" key="1">
    <citation type="submission" date="2021-06" db="EMBL/GenBank/DDBJ databases">
        <authorList>
            <person name="Kallberg Y."/>
            <person name="Tangrot J."/>
            <person name="Rosling A."/>
        </authorList>
    </citation>
    <scope>NUCLEOTIDE SEQUENCE</scope>
    <source>
        <strain evidence="15">MT106</strain>
    </source>
</reference>
<comment type="caution">
    <text evidence="15">The sequence shown here is derived from an EMBL/GenBank/DDBJ whole genome shotgun (WGS) entry which is preliminary data.</text>
</comment>
<accession>A0A9N8ZNG1</accession>
<feature type="transmembrane region" description="Helical" evidence="14">
    <location>
        <begin position="392"/>
        <end position="410"/>
    </location>
</feature>
<evidence type="ECO:0000256" key="11">
    <source>
        <dbReference type="ARBA" id="ARBA00044743"/>
    </source>
</evidence>
<evidence type="ECO:0000256" key="5">
    <source>
        <dbReference type="ARBA" id="ARBA00022676"/>
    </source>
</evidence>
<organism evidence="15 16">
    <name type="scientific">Ambispora gerdemannii</name>
    <dbReference type="NCBI Taxonomy" id="144530"/>
    <lineage>
        <taxon>Eukaryota</taxon>
        <taxon>Fungi</taxon>
        <taxon>Fungi incertae sedis</taxon>
        <taxon>Mucoromycota</taxon>
        <taxon>Glomeromycotina</taxon>
        <taxon>Glomeromycetes</taxon>
        <taxon>Archaeosporales</taxon>
        <taxon>Ambisporaceae</taxon>
        <taxon>Ambispora</taxon>
    </lineage>
</organism>
<dbReference type="PANTHER" id="PTHR12646:SF0">
    <property type="entry name" value="DOL-P-MAN:MAN(5)GLCNAC(2)-PP-DOL ALPHA-1,3-MANNOSYLTRANSFERASE"/>
    <property type="match status" value="1"/>
</dbReference>
<dbReference type="OrthoDB" id="20028at2759"/>
<comment type="subcellular location">
    <subcellularLocation>
        <location evidence="1 14">Endoplasmic reticulum membrane</location>
        <topology evidence="1 14">Multi-pass membrane protein</topology>
    </subcellularLocation>
</comment>